<dbReference type="RefSeq" id="WP_186842459.1">
    <property type="nucleotide sequence ID" value="NZ_WJBC01000011.1"/>
</dbReference>
<comment type="caution">
    <text evidence="1">The sequence shown here is derived from an EMBL/GenBank/DDBJ whole genome shotgun (WGS) entry which is preliminary data.</text>
</comment>
<organism evidence="1 2">
    <name type="scientific">Acetobacterium fimetarium</name>
    <dbReference type="NCBI Taxonomy" id="52691"/>
    <lineage>
        <taxon>Bacteria</taxon>
        <taxon>Bacillati</taxon>
        <taxon>Bacillota</taxon>
        <taxon>Clostridia</taxon>
        <taxon>Eubacteriales</taxon>
        <taxon>Eubacteriaceae</taxon>
        <taxon>Acetobacterium</taxon>
    </lineage>
</organism>
<name>A0ABR6WVC6_9FIRM</name>
<dbReference type="EMBL" id="WJBC01000011">
    <property type="protein sequence ID" value="MBC3804577.1"/>
    <property type="molecule type" value="Genomic_DNA"/>
</dbReference>
<evidence type="ECO:0000313" key="2">
    <source>
        <dbReference type="Proteomes" id="UP000603234"/>
    </source>
</evidence>
<evidence type="ECO:0000313" key="1">
    <source>
        <dbReference type="EMBL" id="MBC3804577.1"/>
    </source>
</evidence>
<dbReference type="Proteomes" id="UP000603234">
    <property type="component" value="Unassembled WGS sequence"/>
</dbReference>
<proteinExistence type="predicted"/>
<keyword evidence="2" id="KW-1185">Reference proteome</keyword>
<reference evidence="1 2" key="1">
    <citation type="journal article" date="2020" name="mSystems">
        <title>Defining Genomic and Predicted Metabolic Features of the Acetobacterium Genus.</title>
        <authorList>
            <person name="Ross D.E."/>
            <person name="Marshall C.W."/>
            <person name="Gulliver D."/>
            <person name="May H.D."/>
            <person name="Norman R.S."/>
        </authorList>
    </citation>
    <scope>NUCLEOTIDE SEQUENCE [LARGE SCALE GENOMIC DNA]</scope>
    <source>
        <strain evidence="1 2">DSM 8238</strain>
    </source>
</reference>
<protein>
    <submittedName>
        <fullName evidence="1">Uncharacterized protein</fullName>
    </submittedName>
</protein>
<sequence length="60" mass="6796">MEELMKSIESAIVAAEKCVSEAHYDCTDQTDGNEQLYYAELMLQEALCNFAQLCNMVEVQ</sequence>
<accession>A0ABR6WVC6</accession>
<gene>
    <name evidence="1" type="ORF">GH808_09055</name>
</gene>